<feature type="region of interest" description="Disordered" evidence="1">
    <location>
        <begin position="171"/>
        <end position="204"/>
    </location>
</feature>
<feature type="compositionally biased region" description="Polar residues" evidence="1">
    <location>
        <begin position="177"/>
        <end position="187"/>
    </location>
</feature>
<dbReference type="RefSeq" id="WP_231134453.1">
    <property type="nucleotide sequence ID" value="NZ_JAANNP010000003.1"/>
</dbReference>
<evidence type="ECO:0000313" key="3">
    <source>
        <dbReference type="Proteomes" id="UP000800981"/>
    </source>
</evidence>
<keyword evidence="3" id="KW-1185">Reference proteome</keyword>
<feature type="region of interest" description="Disordered" evidence="1">
    <location>
        <begin position="11"/>
        <end position="92"/>
    </location>
</feature>
<evidence type="ECO:0000313" key="2">
    <source>
        <dbReference type="EMBL" id="NHC13807.1"/>
    </source>
</evidence>
<evidence type="ECO:0000256" key="1">
    <source>
        <dbReference type="SAM" id="MobiDB-lite"/>
    </source>
</evidence>
<accession>A0ABX0GSQ1</accession>
<dbReference type="Proteomes" id="UP000800981">
    <property type="component" value="Unassembled WGS sequence"/>
</dbReference>
<proteinExistence type="predicted"/>
<feature type="compositionally biased region" description="Polar residues" evidence="1">
    <location>
        <begin position="15"/>
        <end position="33"/>
    </location>
</feature>
<name>A0ABX0GSQ1_9ACTN</name>
<sequence>MLVLRHALDAAPSGQAYTSPQTSGTPGVATTSGAGVWSTAPSPAGHPAGPTGAAAPTAVGPLGTFAGVQSAGRPAPLPVQPRSAGRLTPLTDHPWDVVPPAALPVQAHDSRLPLPLASPAPRTAAASESGTSTGPDTGTTTAYAMAPVAGAGSAVLATGVAQRAADGSLEFPAAQPPASTATGSTVTDPPSAAPPAGGGDTGDLDELARKLYDRIRWRLRTELRLDLERAGRGAGLLR</sequence>
<dbReference type="EMBL" id="JAANNP010000003">
    <property type="protein sequence ID" value="NHC13807.1"/>
    <property type="molecule type" value="Genomic_DNA"/>
</dbReference>
<comment type="caution">
    <text evidence="2">The sequence shown here is derived from an EMBL/GenBank/DDBJ whole genome shotgun (WGS) entry which is preliminary data.</text>
</comment>
<protein>
    <submittedName>
        <fullName evidence="2">Uncharacterized protein</fullName>
    </submittedName>
</protein>
<reference evidence="2 3" key="1">
    <citation type="submission" date="2020-03" db="EMBL/GenBank/DDBJ databases">
        <title>Two novel Motilibacter sp.</title>
        <authorList>
            <person name="Liu S."/>
        </authorList>
    </citation>
    <scope>NUCLEOTIDE SEQUENCE [LARGE SCALE GENOMIC DNA]</scope>
    <source>
        <strain evidence="2 3">E257</strain>
    </source>
</reference>
<gene>
    <name evidence="2" type="ORF">G9H71_08440</name>
</gene>
<feature type="region of interest" description="Disordered" evidence="1">
    <location>
        <begin position="112"/>
        <end position="140"/>
    </location>
</feature>
<feature type="compositionally biased region" description="Low complexity" evidence="1">
    <location>
        <begin position="39"/>
        <end position="64"/>
    </location>
</feature>
<organism evidence="2 3">
    <name type="scientific">Motilibacter deserti</name>
    <dbReference type="NCBI Taxonomy" id="2714956"/>
    <lineage>
        <taxon>Bacteria</taxon>
        <taxon>Bacillati</taxon>
        <taxon>Actinomycetota</taxon>
        <taxon>Actinomycetes</taxon>
        <taxon>Motilibacterales</taxon>
        <taxon>Motilibacteraceae</taxon>
        <taxon>Motilibacter</taxon>
    </lineage>
</organism>